<feature type="region of interest" description="Disordered" evidence="1">
    <location>
        <begin position="112"/>
        <end position="167"/>
    </location>
</feature>
<evidence type="ECO:0000259" key="2">
    <source>
        <dbReference type="PROSITE" id="PS51782"/>
    </source>
</evidence>
<dbReference type="SMART" id="SM00257">
    <property type="entry name" value="LysM"/>
    <property type="match status" value="2"/>
</dbReference>
<accession>A0ABS2HCM8</accession>
<sequence length="731" mass="77990">MKIHIVKKGDTLFELSKKYNVPLEKLIEANPQFANPDQLNVGDKVKIPAVAVPIGGESGNIYKHVVKQGDTLWKLSKAWGLPLQTLIAANPQLSDPNQLKVGDVVNIPTGMGSPAGGAANPPGPNMGLSPAQTGKKNTAPIAGTGTKAPTGVKPEMTAPKPPKMEVPKVQPIQTEKPKPKEEPAKVEPAKVEPINVVPPKQQPVHVEPPKTVPMEIKIEVEQIQYESTKLQPIQYQPQKQEPVKVEPYNYQPLNVAPANYGPTNVSPAANVPMKGEPSGVSPYGYEPMKGEPTGVSPYGYEPMKGEPTGVSPYGYEPMKGEPMGVSPYGYEPMKGEPTGVSPYGYEPMKGEPMGVSPYGYEPMKGEPMGVSPYGYEPMKGEPMGVSPYGYEPMKGEPMGVSPYGYEPMKGEPTGVSPYGYEPMKGEPTGVSPYSYGPNVQPIQYANPAYPSHGMSQFFPTQPSPTVLPAMGYAPSPCGCSGATPYSYTAQEAYPPFYQYPVAAEPVSALYDNTSMPQQPTALSPTEGEYPGISNVNAPVSQMPNLGGVSPYANQAPNAGYQPLGISPQAVSPESYGNSFYPQTMDWGHQPGYMPCYGPPVPGYPTSVLPAAYSVPPMPGYPMAYPGANNLAPIANEPLKGEVGGIENMKSHLDREAQASGSNDGLEDNGQKKTETKSKTLNPSKKNVKISGSLDSQSTTSKPSKSGAGTVTKKTRQRANKTSGRRNPWIND</sequence>
<dbReference type="Proteomes" id="UP001516620">
    <property type="component" value="Unassembled WGS sequence"/>
</dbReference>
<reference evidence="3 4" key="1">
    <citation type="submission" date="2021-01" db="EMBL/GenBank/DDBJ databases">
        <title>Paenibacillus sp.nov. isolated from the rhizosphere soil of tomato plant.</title>
        <authorList>
            <person name="Thin K.K."/>
            <person name="Zhang X."/>
            <person name="He S."/>
        </authorList>
    </citation>
    <scope>NUCLEOTIDE SEQUENCE [LARGE SCALE GENOMIC DNA]</scope>
    <source>
        <strain evidence="3 4">DXFW5</strain>
    </source>
</reference>
<organism evidence="3 4">
    <name type="scientific">Paenibacillus rhizolycopersici</name>
    <dbReference type="NCBI Taxonomy" id="2780073"/>
    <lineage>
        <taxon>Bacteria</taxon>
        <taxon>Bacillati</taxon>
        <taxon>Bacillota</taxon>
        <taxon>Bacilli</taxon>
        <taxon>Bacillales</taxon>
        <taxon>Paenibacillaceae</taxon>
        <taxon>Paenibacillus</taxon>
    </lineage>
</organism>
<dbReference type="PROSITE" id="PS51782">
    <property type="entry name" value="LYSM"/>
    <property type="match status" value="2"/>
</dbReference>
<dbReference type="PANTHER" id="PTHR33734">
    <property type="entry name" value="LYSM DOMAIN-CONTAINING GPI-ANCHORED PROTEIN 2"/>
    <property type="match status" value="1"/>
</dbReference>
<dbReference type="InterPro" id="IPR018392">
    <property type="entry name" value="LysM"/>
</dbReference>
<dbReference type="Gene3D" id="3.10.350.10">
    <property type="entry name" value="LysM domain"/>
    <property type="match status" value="2"/>
</dbReference>
<dbReference type="CDD" id="cd00118">
    <property type="entry name" value="LysM"/>
    <property type="match status" value="2"/>
</dbReference>
<dbReference type="PANTHER" id="PTHR33734:SF22">
    <property type="entry name" value="MEMBRANE-BOUND LYTIC MUREIN TRANSGLYCOSYLASE D"/>
    <property type="match status" value="1"/>
</dbReference>
<protein>
    <submittedName>
        <fullName evidence="3">LysM peptidoglycan-binding domain-containing protein</fullName>
    </submittedName>
</protein>
<dbReference type="Pfam" id="PF01476">
    <property type="entry name" value="LysM"/>
    <property type="match status" value="2"/>
</dbReference>
<feature type="compositionally biased region" description="Polar residues" evidence="1">
    <location>
        <begin position="692"/>
        <end position="708"/>
    </location>
</feature>
<name>A0ABS2HCM8_9BACL</name>
<evidence type="ECO:0000313" key="4">
    <source>
        <dbReference type="Proteomes" id="UP001516620"/>
    </source>
</evidence>
<keyword evidence="4" id="KW-1185">Reference proteome</keyword>
<gene>
    <name evidence="3" type="ORF">IM700_016605</name>
</gene>
<feature type="region of interest" description="Disordered" evidence="1">
    <location>
        <begin position="655"/>
        <end position="731"/>
    </location>
</feature>
<feature type="compositionally biased region" description="Basic and acidic residues" evidence="1">
    <location>
        <begin position="668"/>
        <end position="677"/>
    </location>
</feature>
<evidence type="ECO:0000256" key="1">
    <source>
        <dbReference type="SAM" id="MobiDB-lite"/>
    </source>
</evidence>
<dbReference type="RefSeq" id="WP_193418038.1">
    <property type="nucleotide sequence ID" value="NZ_JADCNN020000017.1"/>
</dbReference>
<feature type="domain" description="LysM" evidence="2">
    <location>
        <begin position="62"/>
        <end position="107"/>
    </location>
</feature>
<feature type="domain" description="LysM" evidence="2">
    <location>
        <begin position="2"/>
        <end position="47"/>
    </location>
</feature>
<proteinExistence type="predicted"/>
<dbReference type="EMBL" id="JADCNN020000017">
    <property type="protein sequence ID" value="MBM6997283.1"/>
    <property type="molecule type" value="Genomic_DNA"/>
</dbReference>
<dbReference type="InterPro" id="IPR036779">
    <property type="entry name" value="LysM_dom_sf"/>
</dbReference>
<dbReference type="SUPFAM" id="SSF54106">
    <property type="entry name" value="LysM domain"/>
    <property type="match status" value="2"/>
</dbReference>
<evidence type="ECO:0000313" key="3">
    <source>
        <dbReference type="EMBL" id="MBM6997283.1"/>
    </source>
</evidence>
<comment type="caution">
    <text evidence="3">The sequence shown here is derived from an EMBL/GenBank/DDBJ whole genome shotgun (WGS) entry which is preliminary data.</text>
</comment>